<feature type="domain" description="PH" evidence="2">
    <location>
        <begin position="1"/>
        <end position="142"/>
    </location>
</feature>
<dbReference type="PANTHER" id="PTHR15228:SF25">
    <property type="entry name" value="F-BAR DOMAIN-CONTAINING PROTEIN"/>
    <property type="match status" value="1"/>
</dbReference>
<dbReference type="InterPro" id="IPR000198">
    <property type="entry name" value="RhoGAP_dom"/>
</dbReference>
<dbReference type="PANTHER" id="PTHR15228">
    <property type="entry name" value="SPERMATHECAL PHYSIOLOGY VARIANT"/>
    <property type="match status" value="1"/>
</dbReference>
<dbReference type="InterPro" id="IPR008936">
    <property type="entry name" value="Rho_GTPase_activation_prot"/>
</dbReference>
<gene>
    <name evidence="4" type="ORF">DYB32_004817</name>
</gene>
<dbReference type="Gene3D" id="2.30.29.30">
    <property type="entry name" value="Pleckstrin-homology domain (PH domain)/Phosphotyrosine-binding domain (PTB)"/>
    <property type="match status" value="1"/>
</dbReference>
<dbReference type="GO" id="GO:0007165">
    <property type="term" value="P:signal transduction"/>
    <property type="evidence" value="ECO:0007669"/>
    <property type="project" value="InterPro"/>
</dbReference>
<dbReference type="InterPro" id="IPR001849">
    <property type="entry name" value="PH_domain"/>
</dbReference>
<dbReference type="EMBL" id="QUSY01000387">
    <property type="protein sequence ID" value="RHY29844.1"/>
    <property type="molecule type" value="Genomic_DNA"/>
</dbReference>
<dbReference type="SMART" id="SM00324">
    <property type="entry name" value="RhoGAP"/>
    <property type="match status" value="1"/>
</dbReference>
<dbReference type="PROSITE" id="PS50003">
    <property type="entry name" value="PH_DOMAIN"/>
    <property type="match status" value="1"/>
</dbReference>
<dbReference type="Proteomes" id="UP000285060">
    <property type="component" value="Unassembled WGS sequence"/>
</dbReference>
<protein>
    <recommendedName>
        <fullName evidence="6">Rho-GAP domain-containing protein</fullName>
    </recommendedName>
</protein>
<dbReference type="SUPFAM" id="SSF48350">
    <property type="entry name" value="GTPase activation domain, GAP"/>
    <property type="match status" value="1"/>
</dbReference>
<dbReference type="VEuPathDB" id="FungiDB:H310_10275"/>
<dbReference type="AlphaFoldDB" id="A0A3R6WLX9"/>
<name>A0A3R6WLX9_9STRA</name>
<reference evidence="4 5" key="1">
    <citation type="submission" date="2018-08" db="EMBL/GenBank/DDBJ databases">
        <title>Aphanomyces genome sequencing and annotation.</title>
        <authorList>
            <person name="Minardi D."/>
            <person name="Oidtmann B."/>
            <person name="Van Der Giezen M."/>
            <person name="Studholme D.J."/>
        </authorList>
    </citation>
    <scope>NUCLEOTIDE SEQUENCE [LARGE SCALE GENOMIC DNA]</scope>
    <source>
        <strain evidence="4 5">NJM0002</strain>
    </source>
</reference>
<proteinExistence type="predicted"/>
<evidence type="ECO:0000256" key="1">
    <source>
        <dbReference type="ARBA" id="ARBA00022468"/>
    </source>
</evidence>
<dbReference type="SUPFAM" id="SSF50729">
    <property type="entry name" value="PH domain-like"/>
    <property type="match status" value="1"/>
</dbReference>
<keyword evidence="5" id="KW-1185">Reference proteome</keyword>
<comment type="caution">
    <text evidence="4">The sequence shown here is derived from an EMBL/GenBank/DDBJ whole genome shotgun (WGS) entry which is preliminary data.</text>
</comment>
<evidence type="ECO:0000313" key="5">
    <source>
        <dbReference type="Proteomes" id="UP000285060"/>
    </source>
</evidence>
<dbReference type="InterPro" id="IPR051025">
    <property type="entry name" value="RhoGAP"/>
</dbReference>
<feature type="domain" description="Rho-GAP" evidence="3">
    <location>
        <begin position="98"/>
        <end position="299"/>
    </location>
</feature>
<evidence type="ECO:0008006" key="6">
    <source>
        <dbReference type="Google" id="ProtNLM"/>
    </source>
</evidence>
<evidence type="ECO:0000259" key="3">
    <source>
        <dbReference type="PROSITE" id="PS50238"/>
    </source>
</evidence>
<evidence type="ECO:0000259" key="2">
    <source>
        <dbReference type="PROSITE" id="PS50003"/>
    </source>
</evidence>
<dbReference type="GO" id="GO:0005096">
    <property type="term" value="F:GTPase activator activity"/>
    <property type="evidence" value="ECO:0007669"/>
    <property type="project" value="UniProtKB-KW"/>
</dbReference>
<accession>A0A3R6WLX9</accession>
<dbReference type="PROSITE" id="PS50238">
    <property type="entry name" value="RHOGAP"/>
    <property type="match status" value="1"/>
</dbReference>
<sequence length="308" mass="35008">MLRERHVLQGIRGLKSWNSRYFVLFKNPNEMRYYSDVVQSGWGPIPLGELGCISLRSIQRISKPSHPKYKGCRFDITCRLPSATIASNTGDYDEGVFSSGDEDKKDKPAKTTPKAATREFCLVSDSPQTTVTWVTMLDSLLTRSAVVTFFNSCAIEQRKPTRNEWEDVLDVVSAGAVVMVWLEQLEGPIVPVEMYQAFRQVMVDGAHAPFELLRNLKSVLATLPPKPFKMVAFLIFHWNDVTVYETKNKLTAAVLAKLFTRFVFRRHVQDDHVDDVQAGERDLMQSVVEYMITHADVLIDETEAELLE</sequence>
<dbReference type="Pfam" id="PF00620">
    <property type="entry name" value="RhoGAP"/>
    <property type="match status" value="1"/>
</dbReference>
<dbReference type="SMART" id="SM00233">
    <property type="entry name" value="PH"/>
    <property type="match status" value="1"/>
</dbReference>
<dbReference type="Gene3D" id="1.10.555.10">
    <property type="entry name" value="Rho GTPase activation protein"/>
    <property type="match status" value="1"/>
</dbReference>
<keyword evidence="1" id="KW-0343">GTPase activation</keyword>
<evidence type="ECO:0000313" key="4">
    <source>
        <dbReference type="EMBL" id="RHY29844.1"/>
    </source>
</evidence>
<organism evidence="4 5">
    <name type="scientific">Aphanomyces invadans</name>
    <dbReference type="NCBI Taxonomy" id="157072"/>
    <lineage>
        <taxon>Eukaryota</taxon>
        <taxon>Sar</taxon>
        <taxon>Stramenopiles</taxon>
        <taxon>Oomycota</taxon>
        <taxon>Saprolegniomycetes</taxon>
        <taxon>Saprolegniales</taxon>
        <taxon>Verrucalvaceae</taxon>
        <taxon>Aphanomyces</taxon>
    </lineage>
</organism>
<dbReference type="InterPro" id="IPR011993">
    <property type="entry name" value="PH-like_dom_sf"/>
</dbReference>